<dbReference type="Gene3D" id="3.40.30.10">
    <property type="entry name" value="Glutaredoxin"/>
    <property type="match status" value="1"/>
</dbReference>
<protein>
    <recommendedName>
        <fullName evidence="6">Thioredoxin</fullName>
    </recommendedName>
</protein>
<dbReference type="EMBL" id="JBHLVF010000041">
    <property type="protein sequence ID" value="MFC0394513.1"/>
    <property type="molecule type" value="Genomic_DNA"/>
</dbReference>
<dbReference type="Pfam" id="PF00085">
    <property type="entry name" value="Thioredoxin"/>
    <property type="match status" value="1"/>
</dbReference>
<comment type="similarity">
    <text evidence="1 6">Belongs to the thioredoxin family.</text>
</comment>
<organism evidence="8 9">
    <name type="scientific">Paenibacillus mendelii</name>
    <dbReference type="NCBI Taxonomy" id="206163"/>
    <lineage>
        <taxon>Bacteria</taxon>
        <taxon>Bacillati</taxon>
        <taxon>Bacillota</taxon>
        <taxon>Bacilli</taxon>
        <taxon>Bacillales</taxon>
        <taxon>Paenibacillaceae</taxon>
        <taxon>Paenibacillus</taxon>
    </lineage>
</organism>
<dbReference type="InterPro" id="IPR013766">
    <property type="entry name" value="Thioredoxin_domain"/>
</dbReference>
<dbReference type="InterPro" id="IPR036249">
    <property type="entry name" value="Thioredoxin-like_sf"/>
</dbReference>
<keyword evidence="3" id="KW-0249">Electron transport</keyword>
<evidence type="ECO:0000256" key="5">
    <source>
        <dbReference type="ARBA" id="ARBA00023284"/>
    </source>
</evidence>
<evidence type="ECO:0000313" key="8">
    <source>
        <dbReference type="EMBL" id="MFC0394513.1"/>
    </source>
</evidence>
<dbReference type="PROSITE" id="PS51352">
    <property type="entry name" value="THIOREDOXIN_2"/>
    <property type="match status" value="1"/>
</dbReference>
<dbReference type="CDD" id="cd02947">
    <property type="entry name" value="TRX_family"/>
    <property type="match status" value="1"/>
</dbReference>
<dbReference type="PANTHER" id="PTHR45663">
    <property type="entry name" value="GEO12009P1"/>
    <property type="match status" value="1"/>
</dbReference>
<proteinExistence type="inferred from homology"/>
<evidence type="ECO:0000256" key="6">
    <source>
        <dbReference type="PIRNR" id="PIRNR000077"/>
    </source>
</evidence>
<accession>A0ABV6JIX3</accession>
<name>A0ABV6JIX3_9BACL</name>
<keyword evidence="5" id="KW-0676">Redox-active center</keyword>
<evidence type="ECO:0000256" key="4">
    <source>
        <dbReference type="ARBA" id="ARBA00023157"/>
    </source>
</evidence>
<comment type="caution">
    <text evidence="8">The sequence shown here is derived from an EMBL/GenBank/DDBJ whole genome shotgun (WGS) entry which is preliminary data.</text>
</comment>
<feature type="domain" description="Thioredoxin" evidence="7">
    <location>
        <begin position="1"/>
        <end position="106"/>
    </location>
</feature>
<evidence type="ECO:0000313" key="9">
    <source>
        <dbReference type="Proteomes" id="UP001589818"/>
    </source>
</evidence>
<keyword evidence="9" id="KW-1185">Reference proteome</keyword>
<evidence type="ECO:0000256" key="3">
    <source>
        <dbReference type="ARBA" id="ARBA00022982"/>
    </source>
</evidence>
<gene>
    <name evidence="8" type="ORF">ACFFJ8_24530</name>
</gene>
<evidence type="ECO:0000259" key="7">
    <source>
        <dbReference type="PROSITE" id="PS51352"/>
    </source>
</evidence>
<evidence type="ECO:0000256" key="2">
    <source>
        <dbReference type="ARBA" id="ARBA00022448"/>
    </source>
</evidence>
<keyword evidence="4" id="KW-1015">Disulfide bond</keyword>
<dbReference type="SUPFAM" id="SSF52833">
    <property type="entry name" value="Thioredoxin-like"/>
    <property type="match status" value="1"/>
</dbReference>
<dbReference type="Proteomes" id="UP001589818">
    <property type="component" value="Unassembled WGS sequence"/>
</dbReference>
<dbReference type="PIRSF" id="PIRSF000077">
    <property type="entry name" value="Thioredoxin"/>
    <property type="match status" value="1"/>
</dbReference>
<keyword evidence="2" id="KW-0813">Transport</keyword>
<dbReference type="RefSeq" id="WP_204815642.1">
    <property type="nucleotide sequence ID" value="NZ_JANHOF010000001.1"/>
</dbReference>
<sequence>MALMQAESNERLKEIVREGVVLVDYVTAWCPPCKTLLPILEEIDEEMTGRVRIVKVDCEQLPESAVDAGIMGTPTVIVYHEGQAVEKLVGLRPKSQYQAVLEKYVSGSARLS</sequence>
<dbReference type="PANTHER" id="PTHR45663:SF11">
    <property type="entry name" value="GEO12009P1"/>
    <property type="match status" value="1"/>
</dbReference>
<evidence type="ECO:0000256" key="1">
    <source>
        <dbReference type="ARBA" id="ARBA00008987"/>
    </source>
</evidence>
<dbReference type="InterPro" id="IPR005746">
    <property type="entry name" value="Thioredoxin"/>
</dbReference>
<reference evidence="8 9" key="1">
    <citation type="submission" date="2024-09" db="EMBL/GenBank/DDBJ databases">
        <authorList>
            <person name="Sun Q."/>
            <person name="Mori K."/>
        </authorList>
    </citation>
    <scope>NUCLEOTIDE SEQUENCE [LARGE SCALE GENOMIC DNA]</scope>
    <source>
        <strain evidence="8 9">CCM 4839</strain>
    </source>
</reference>